<keyword evidence="7" id="KW-1185">Reference proteome</keyword>
<dbReference type="SUPFAM" id="SSF53850">
    <property type="entry name" value="Periplasmic binding protein-like II"/>
    <property type="match status" value="1"/>
</dbReference>
<evidence type="ECO:0000256" key="2">
    <source>
        <dbReference type="ARBA" id="ARBA00010742"/>
    </source>
</evidence>
<keyword evidence="3 4" id="KW-0732">Signal</keyword>
<feature type="signal peptide" evidence="4">
    <location>
        <begin position="1"/>
        <end position="21"/>
    </location>
</feature>
<evidence type="ECO:0000256" key="4">
    <source>
        <dbReference type="SAM" id="SignalP"/>
    </source>
</evidence>
<evidence type="ECO:0000313" key="6">
    <source>
        <dbReference type="EMBL" id="WIV55929.1"/>
    </source>
</evidence>
<gene>
    <name evidence="6" type="ORF">QP939_45210</name>
</gene>
<dbReference type="PANTHER" id="PTHR30024:SF47">
    <property type="entry name" value="TAURINE-BINDING PERIPLASMIC PROTEIN"/>
    <property type="match status" value="1"/>
</dbReference>
<sequence length="330" mass="34185">MRTFRRWITASVAVVAVTALGGCGLLGGSDDTAAGGNDKVEKATVKVGIIPQLIDIAGFERARGAGYFGAEGLQVELVTIKSATEAVPKLKTGELDFAFGNWTSFLAAQSEGTADLRAVADGLQAKEGMTALVAMPQSPINSAKDLAGKSIGVNALVGNVTLTSKAVIKAAGADPGQVQFKVIPTANALNALQTGQIDVMSLQEPNLTTAKQKLGVKVVADRATGPVADFSISGYVAPASFVQNNPKTTAAFARAMAKGQGDLADQQTVRKTLQDYAKLEPAVANAVGIGVFPTSVDPARLQKVADLMLTYGELKRKFDVAPIVYRAPAP</sequence>
<accession>A0ABY8XJX4</accession>
<name>A0ABY8XJX4_9PSEU</name>
<feature type="chain" id="PRO_5047510052" evidence="4">
    <location>
        <begin position="22"/>
        <end position="330"/>
    </location>
</feature>
<dbReference type="RefSeq" id="WP_285452990.1">
    <property type="nucleotide sequence ID" value="NZ_CP127173.1"/>
</dbReference>
<dbReference type="PROSITE" id="PS51257">
    <property type="entry name" value="PROKAR_LIPOPROTEIN"/>
    <property type="match status" value="1"/>
</dbReference>
<organism evidence="6 7">
    <name type="scientific">Amycolatopsis nalaikhensis</name>
    <dbReference type="NCBI Taxonomy" id="715472"/>
    <lineage>
        <taxon>Bacteria</taxon>
        <taxon>Bacillati</taxon>
        <taxon>Actinomycetota</taxon>
        <taxon>Actinomycetes</taxon>
        <taxon>Pseudonocardiales</taxon>
        <taxon>Pseudonocardiaceae</taxon>
        <taxon>Amycolatopsis</taxon>
    </lineage>
</organism>
<dbReference type="Proteomes" id="UP001227101">
    <property type="component" value="Chromosome"/>
</dbReference>
<evidence type="ECO:0000256" key="1">
    <source>
        <dbReference type="ARBA" id="ARBA00004418"/>
    </source>
</evidence>
<comment type="similarity">
    <text evidence="2">Belongs to the bacterial solute-binding protein SsuA/TauA family.</text>
</comment>
<evidence type="ECO:0000259" key="5">
    <source>
        <dbReference type="Pfam" id="PF09084"/>
    </source>
</evidence>
<dbReference type="Pfam" id="PF09084">
    <property type="entry name" value="NMT1"/>
    <property type="match status" value="1"/>
</dbReference>
<evidence type="ECO:0000313" key="7">
    <source>
        <dbReference type="Proteomes" id="UP001227101"/>
    </source>
</evidence>
<dbReference type="Gene3D" id="3.40.190.10">
    <property type="entry name" value="Periplasmic binding protein-like II"/>
    <property type="match status" value="2"/>
</dbReference>
<dbReference type="InterPro" id="IPR015168">
    <property type="entry name" value="SsuA/THI5"/>
</dbReference>
<dbReference type="PANTHER" id="PTHR30024">
    <property type="entry name" value="ALIPHATIC SULFONATES-BINDING PROTEIN-RELATED"/>
    <property type="match status" value="1"/>
</dbReference>
<evidence type="ECO:0000256" key="3">
    <source>
        <dbReference type="ARBA" id="ARBA00022729"/>
    </source>
</evidence>
<proteinExistence type="inferred from homology"/>
<protein>
    <submittedName>
        <fullName evidence="6">ABC transporter substrate-binding protein</fullName>
    </submittedName>
</protein>
<reference evidence="6 7" key="1">
    <citation type="submission" date="2023-06" db="EMBL/GenBank/DDBJ databases">
        <authorList>
            <person name="Oyuntsetseg B."/>
            <person name="Kim S.B."/>
        </authorList>
    </citation>
    <scope>NUCLEOTIDE SEQUENCE [LARGE SCALE GENOMIC DNA]</scope>
    <source>
        <strain evidence="6 7">2-2</strain>
    </source>
</reference>
<dbReference type="EMBL" id="CP127173">
    <property type="protein sequence ID" value="WIV55929.1"/>
    <property type="molecule type" value="Genomic_DNA"/>
</dbReference>
<feature type="domain" description="SsuA/THI5-like" evidence="5">
    <location>
        <begin position="56"/>
        <end position="265"/>
    </location>
</feature>
<comment type="subcellular location">
    <subcellularLocation>
        <location evidence="1">Periplasm</location>
    </subcellularLocation>
</comment>